<feature type="compositionally biased region" description="Gly residues" evidence="3">
    <location>
        <begin position="533"/>
        <end position="542"/>
    </location>
</feature>
<dbReference type="InterPro" id="IPR011049">
    <property type="entry name" value="Serralysin-like_metalloprot_C"/>
</dbReference>
<feature type="signal peptide" evidence="4">
    <location>
        <begin position="1"/>
        <end position="17"/>
    </location>
</feature>
<feature type="chain" id="PRO_5045552182" evidence="4">
    <location>
        <begin position="18"/>
        <end position="554"/>
    </location>
</feature>
<dbReference type="RefSeq" id="WP_344606306.1">
    <property type="nucleotide sequence ID" value="NZ_BAAAHE010000025.1"/>
</dbReference>
<dbReference type="SUPFAM" id="SSF69304">
    <property type="entry name" value="Tricorn protease N-terminal domain"/>
    <property type="match status" value="1"/>
</dbReference>
<feature type="region of interest" description="Disordered" evidence="3">
    <location>
        <begin position="513"/>
        <end position="544"/>
    </location>
</feature>
<dbReference type="Gene3D" id="2.120.10.30">
    <property type="entry name" value="TolB, C-terminal domain"/>
    <property type="match status" value="2"/>
</dbReference>
<dbReference type="InterPro" id="IPR011659">
    <property type="entry name" value="WD40"/>
</dbReference>
<gene>
    <name evidence="5" type="ORF">GCM10009547_30900</name>
</gene>
<sequence>MVIAGAAVALAGLPGLAAPAAAAGNGMIAYTGGDVGDGPEVPSAYAVSPAGGTPKTISAGSVSDAGVTVAVYPVYSPDGKKVAFSRGSVGEAPSVRVFVANADGSNPVAVTQTAGGEGPARLDVVAGFSPDGTKLAFTRQVAGGEGGSPSIQTWIVDVATKAEKRMAPEADRAAFGLVEGLSANGHGIFSPDGKQVVLNSMSEESVYRANVSTGAAQRVTDPAAGTAVAPQFSPDGKRIAFGARYEVAEGWECGVFTVGATATNAARAAWTPVTTFACDGSEDTPLPTYSPNGKWIAFGTASEMPDPEDAQLRLVPAAGGTVTALTAVAEGAAMFPVWSPDSTKVAFAHLVADPETESTSSALRVVSVSDPTHAAGPPLASGSLVVPSSWQRLPDAVKPPASGLHVCNAKAPVPAGYKLITGTKGKDRLVGTKGKDLIRGLGGDDVIVGKGGGDILCGNGGNDVIRAGSGNDRIYGGNGNDDLRGSKGADFISGGKGDDVIRGGAGADVLTGNQGNDRLLGQKGADEIHGGKGTDTGIGGPGKDTFFGVEKKTQ</sequence>
<dbReference type="InterPro" id="IPR001343">
    <property type="entry name" value="Hemolysn_Ca-bd"/>
</dbReference>
<evidence type="ECO:0000256" key="2">
    <source>
        <dbReference type="ARBA" id="ARBA00022525"/>
    </source>
</evidence>
<comment type="caution">
    <text evidence="5">The sequence shown here is derived from an EMBL/GenBank/DDBJ whole genome shotgun (WGS) entry which is preliminary data.</text>
</comment>
<comment type="subcellular location">
    <subcellularLocation>
        <location evidence="1">Secreted</location>
    </subcellularLocation>
</comment>
<keyword evidence="6" id="KW-1185">Reference proteome</keyword>
<dbReference type="InterPro" id="IPR018511">
    <property type="entry name" value="Hemolysin-typ_Ca-bd_CS"/>
</dbReference>
<dbReference type="Pfam" id="PF07676">
    <property type="entry name" value="PD40"/>
    <property type="match status" value="4"/>
</dbReference>
<dbReference type="Proteomes" id="UP001500957">
    <property type="component" value="Unassembled WGS sequence"/>
</dbReference>
<dbReference type="Pfam" id="PF00353">
    <property type="entry name" value="HemolysinCabind"/>
    <property type="match status" value="2"/>
</dbReference>
<evidence type="ECO:0000256" key="1">
    <source>
        <dbReference type="ARBA" id="ARBA00004613"/>
    </source>
</evidence>
<dbReference type="SUPFAM" id="SSF51120">
    <property type="entry name" value="beta-Roll"/>
    <property type="match status" value="2"/>
</dbReference>
<name>A0ABP3S7Y2_9ACTN</name>
<dbReference type="PANTHER" id="PTHR38340">
    <property type="entry name" value="S-LAYER PROTEIN"/>
    <property type="match status" value="1"/>
</dbReference>
<dbReference type="InterPro" id="IPR050557">
    <property type="entry name" value="RTX_toxin/Mannuronan_C5-epim"/>
</dbReference>
<dbReference type="Gene3D" id="2.150.10.10">
    <property type="entry name" value="Serralysin-like metalloprotease, C-terminal"/>
    <property type="match status" value="2"/>
</dbReference>
<reference evidence="6" key="1">
    <citation type="journal article" date="2019" name="Int. J. Syst. Evol. Microbiol.">
        <title>The Global Catalogue of Microorganisms (GCM) 10K type strain sequencing project: providing services to taxonomists for standard genome sequencing and annotation.</title>
        <authorList>
            <consortium name="The Broad Institute Genomics Platform"/>
            <consortium name="The Broad Institute Genome Sequencing Center for Infectious Disease"/>
            <person name="Wu L."/>
            <person name="Ma J."/>
        </authorList>
    </citation>
    <scope>NUCLEOTIDE SEQUENCE [LARGE SCALE GENOMIC DNA]</scope>
    <source>
        <strain evidence="6">JCM 10671</strain>
    </source>
</reference>
<dbReference type="PROSITE" id="PS00330">
    <property type="entry name" value="HEMOLYSIN_CALCIUM"/>
    <property type="match status" value="2"/>
</dbReference>
<evidence type="ECO:0000256" key="4">
    <source>
        <dbReference type="SAM" id="SignalP"/>
    </source>
</evidence>
<dbReference type="InterPro" id="IPR011042">
    <property type="entry name" value="6-blade_b-propeller_TolB-like"/>
</dbReference>
<evidence type="ECO:0000256" key="3">
    <source>
        <dbReference type="SAM" id="MobiDB-lite"/>
    </source>
</evidence>
<evidence type="ECO:0000313" key="6">
    <source>
        <dbReference type="Proteomes" id="UP001500957"/>
    </source>
</evidence>
<keyword evidence="2" id="KW-0964">Secreted</keyword>
<protein>
    <submittedName>
        <fullName evidence="5">Uncharacterized protein</fullName>
    </submittedName>
</protein>
<keyword evidence="4" id="KW-0732">Signal</keyword>
<accession>A0ABP3S7Y2</accession>
<dbReference type="EMBL" id="BAAAHE010000025">
    <property type="protein sequence ID" value="GAA0625417.1"/>
    <property type="molecule type" value="Genomic_DNA"/>
</dbReference>
<dbReference type="PRINTS" id="PR00313">
    <property type="entry name" value="CABNDNGRPT"/>
</dbReference>
<organism evidence="5 6">
    <name type="scientific">Sporichthya brevicatena</name>
    <dbReference type="NCBI Taxonomy" id="171442"/>
    <lineage>
        <taxon>Bacteria</taxon>
        <taxon>Bacillati</taxon>
        <taxon>Actinomycetota</taxon>
        <taxon>Actinomycetes</taxon>
        <taxon>Sporichthyales</taxon>
        <taxon>Sporichthyaceae</taxon>
        <taxon>Sporichthya</taxon>
    </lineage>
</organism>
<evidence type="ECO:0000313" key="5">
    <source>
        <dbReference type="EMBL" id="GAA0625417.1"/>
    </source>
</evidence>
<dbReference type="PANTHER" id="PTHR38340:SF1">
    <property type="entry name" value="S-LAYER PROTEIN"/>
    <property type="match status" value="1"/>
</dbReference>
<proteinExistence type="predicted"/>